<dbReference type="SUPFAM" id="SSF55961">
    <property type="entry name" value="Bet v1-like"/>
    <property type="match status" value="1"/>
</dbReference>
<evidence type="ECO:0000313" key="1">
    <source>
        <dbReference type="EMBL" id="TWS29783.1"/>
    </source>
</evidence>
<comment type="caution">
    <text evidence="1">The sequence shown here is derived from an EMBL/GenBank/DDBJ whole genome shotgun (WGS) entry which is preliminary data.</text>
</comment>
<name>A0A5C5S5A2_9ACTN</name>
<keyword evidence="2" id="KW-1185">Reference proteome</keyword>
<evidence type="ECO:0000313" key="2">
    <source>
        <dbReference type="Proteomes" id="UP000319375"/>
    </source>
</evidence>
<proteinExistence type="predicted"/>
<dbReference type="Proteomes" id="UP000319375">
    <property type="component" value="Unassembled WGS sequence"/>
</dbReference>
<dbReference type="AlphaFoldDB" id="A0A5C5S5A2"/>
<reference evidence="1 2" key="1">
    <citation type="submission" date="2019-06" db="EMBL/GenBank/DDBJ databases">
        <title>Tsukamurella conjunctivitidis sp. nov., Tsukamurella assacharolytica sp. nov. and Tsukamurella sputae sp. nov. isolated from patients with conjunctivitis, bacteraemia (lymphoma) and respiratory infection (sputum) in Hong Kong.</title>
        <authorList>
            <person name="Teng J.L.L."/>
            <person name="Lee H.H."/>
            <person name="Fong J.Y.H."/>
            <person name="Fok K.M.N."/>
            <person name="Lau S.K.P."/>
            <person name="Woo P.C.Y."/>
        </authorList>
    </citation>
    <scope>NUCLEOTIDE SEQUENCE [LARGE SCALE GENOMIC DNA]</scope>
    <source>
        <strain evidence="1 2">HKU72</strain>
    </source>
</reference>
<dbReference type="EMBL" id="VIGX01000002">
    <property type="protein sequence ID" value="TWS29783.1"/>
    <property type="molecule type" value="Genomic_DNA"/>
</dbReference>
<dbReference type="OrthoDB" id="3623843at2"/>
<accession>A0A5C5S5A2</accession>
<protein>
    <recommendedName>
        <fullName evidence="3">SRPBCC family protein</fullName>
    </recommendedName>
</protein>
<organism evidence="1 2">
    <name type="scientific">Tsukamurella conjunctivitidis</name>
    <dbReference type="NCBI Taxonomy" id="2592068"/>
    <lineage>
        <taxon>Bacteria</taxon>
        <taxon>Bacillati</taxon>
        <taxon>Actinomycetota</taxon>
        <taxon>Actinomycetes</taxon>
        <taxon>Mycobacteriales</taxon>
        <taxon>Tsukamurellaceae</taxon>
        <taxon>Tsukamurella</taxon>
    </lineage>
</organism>
<gene>
    <name evidence="1" type="ORF">FK530_04405</name>
</gene>
<sequence>MARRRRNLPAPPHVVCRDLAAPGPRAVRHWLRLTDDEVAPHVLSLDDATRVEWSSLWPDRPDLRVIFTLEPGDGGSDVQWVLYAAEPLPGPQYTRHVARRVSTLVFADLRYTYGQ</sequence>
<evidence type="ECO:0008006" key="3">
    <source>
        <dbReference type="Google" id="ProtNLM"/>
    </source>
</evidence>